<sequence>MSSNPPPAGASKKDRLGNKCQYYFDRFQRFMRFVHLFMGGEAFLIIAVVLITKPHPSSLFFIIPISILGLSLITYVATAIYFFVPYCRAAVEEMRRRKQGLPIDTAEPGPWLTDS</sequence>
<keyword evidence="1" id="KW-1133">Transmembrane helix</keyword>
<dbReference type="RefSeq" id="WP_165183032.1">
    <property type="nucleotide sequence ID" value="NZ_JAAKZI010000030.1"/>
</dbReference>
<feature type="transmembrane region" description="Helical" evidence="1">
    <location>
        <begin position="58"/>
        <end position="87"/>
    </location>
</feature>
<keyword evidence="3" id="KW-1185">Reference proteome</keyword>
<dbReference type="EMBL" id="JAAKZI010000030">
    <property type="protein sequence ID" value="NGN84806.1"/>
    <property type="molecule type" value="Genomic_DNA"/>
</dbReference>
<evidence type="ECO:0000256" key="1">
    <source>
        <dbReference type="SAM" id="Phobius"/>
    </source>
</evidence>
<gene>
    <name evidence="2" type="ORF">G6N77_15270</name>
</gene>
<dbReference type="Proteomes" id="UP000479226">
    <property type="component" value="Unassembled WGS sequence"/>
</dbReference>
<evidence type="ECO:0000313" key="3">
    <source>
        <dbReference type="Proteomes" id="UP000479226"/>
    </source>
</evidence>
<feature type="transmembrane region" description="Helical" evidence="1">
    <location>
        <begin position="33"/>
        <end position="52"/>
    </location>
</feature>
<keyword evidence="1" id="KW-0812">Transmembrane</keyword>
<comment type="caution">
    <text evidence="2">The sequence shown here is derived from an EMBL/GenBank/DDBJ whole genome shotgun (WGS) entry which is preliminary data.</text>
</comment>
<evidence type="ECO:0000313" key="2">
    <source>
        <dbReference type="EMBL" id="NGN84806.1"/>
    </source>
</evidence>
<name>A0ABX0DD03_9MICC</name>
<protein>
    <submittedName>
        <fullName evidence="2">Uncharacterized protein</fullName>
    </submittedName>
</protein>
<organism evidence="2 3">
    <name type="scientific">Arthrobacter silviterrae</name>
    <dbReference type="NCBI Taxonomy" id="2026658"/>
    <lineage>
        <taxon>Bacteria</taxon>
        <taxon>Bacillati</taxon>
        <taxon>Actinomycetota</taxon>
        <taxon>Actinomycetes</taxon>
        <taxon>Micrococcales</taxon>
        <taxon>Micrococcaceae</taxon>
        <taxon>Arthrobacter</taxon>
    </lineage>
</organism>
<accession>A0ABX0DD03</accession>
<reference evidence="2 3" key="1">
    <citation type="submission" date="2020-02" db="EMBL/GenBank/DDBJ databases">
        <title>Genome sequence of the type strain DSM 27180 of Arthrobacter silviterrae.</title>
        <authorList>
            <person name="Gao J."/>
            <person name="Sun J."/>
        </authorList>
    </citation>
    <scope>NUCLEOTIDE SEQUENCE [LARGE SCALE GENOMIC DNA]</scope>
    <source>
        <strain evidence="2 3">DSM 27180</strain>
    </source>
</reference>
<keyword evidence="1" id="KW-0472">Membrane</keyword>
<proteinExistence type="predicted"/>